<sequence length="318" mass="33764">MAAMNRRAALALGLALAGLAAQPLAAQEAPKELRIGYQKAGLPVIARQQKAIEKRLAAQGTNVRWVEFTAGPPLLEAMNVGSVDVGWTGDAPPIFAQAARAAIVYVAALPSNGAGEAVIVKQDSPIRTLADLKGRKVGFTKGSSSHNLTVAALERGGLSYSDITPVYLSPADAAAAFARDAIDAWTIWDPFLAIAQTRHEPRLLVTSKEALKVNTFFLANKAFAAKNGRTIDLTLAGLDEAAKWADANRPAVAKALHEVTGVELAAQTLAADRTDFGILPITDEIIANQQKTADRFHKLGLIPRAITVRDAVWVRPQS</sequence>
<evidence type="ECO:0000256" key="4">
    <source>
        <dbReference type="ARBA" id="ARBA00022729"/>
    </source>
</evidence>
<dbReference type="NCBIfam" id="TIGR01728">
    <property type="entry name" value="SsuA_fam"/>
    <property type="match status" value="1"/>
</dbReference>
<evidence type="ECO:0000259" key="8">
    <source>
        <dbReference type="SMART" id="SM00062"/>
    </source>
</evidence>
<name>A0A849I1V7_9HYPH</name>
<dbReference type="Gene3D" id="3.40.190.10">
    <property type="entry name" value="Periplasmic binding protein-like II"/>
    <property type="match status" value="2"/>
</dbReference>
<dbReference type="AlphaFoldDB" id="A0A849I1V7"/>
<dbReference type="RefSeq" id="WP_171216810.1">
    <property type="nucleotide sequence ID" value="NZ_JABEPP010000001.1"/>
</dbReference>
<evidence type="ECO:0000256" key="6">
    <source>
        <dbReference type="ARBA" id="ARBA00070228"/>
    </source>
</evidence>
<evidence type="ECO:0000256" key="2">
    <source>
        <dbReference type="ARBA" id="ARBA00010742"/>
    </source>
</evidence>
<organism evidence="9 10">
    <name type="scientific">Enterovirga aerilata</name>
    <dbReference type="NCBI Taxonomy" id="2730920"/>
    <lineage>
        <taxon>Bacteria</taxon>
        <taxon>Pseudomonadati</taxon>
        <taxon>Pseudomonadota</taxon>
        <taxon>Alphaproteobacteria</taxon>
        <taxon>Hyphomicrobiales</taxon>
        <taxon>Methylobacteriaceae</taxon>
        <taxon>Enterovirga</taxon>
    </lineage>
</organism>
<dbReference type="GO" id="GO:0042597">
    <property type="term" value="C:periplasmic space"/>
    <property type="evidence" value="ECO:0007669"/>
    <property type="project" value="UniProtKB-SubCell"/>
</dbReference>
<feature type="domain" description="Solute-binding protein family 3/N-terminal" evidence="8">
    <location>
        <begin position="32"/>
        <end position="252"/>
    </location>
</feature>
<comment type="similarity">
    <text evidence="2">Belongs to the bacterial solute-binding protein SsuA/TauA family.</text>
</comment>
<keyword evidence="3" id="KW-0813">Transport</keyword>
<evidence type="ECO:0000256" key="1">
    <source>
        <dbReference type="ARBA" id="ARBA00004418"/>
    </source>
</evidence>
<comment type="caution">
    <text evidence="9">The sequence shown here is derived from an EMBL/GenBank/DDBJ whole genome shotgun (WGS) entry which is preliminary data.</text>
</comment>
<dbReference type="InterPro" id="IPR001638">
    <property type="entry name" value="Solute-binding_3/MltF_N"/>
</dbReference>
<dbReference type="SMART" id="SM00062">
    <property type="entry name" value="PBPb"/>
    <property type="match status" value="1"/>
</dbReference>
<evidence type="ECO:0000256" key="3">
    <source>
        <dbReference type="ARBA" id="ARBA00022448"/>
    </source>
</evidence>
<keyword evidence="10" id="KW-1185">Reference proteome</keyword>
<dbReference type="EMBL" id="JABEPP010000001">
    <property type="protein sequence ID" value="NNM71341.1"/>
    <property type="molecule type" value="Genomic_DNA"/>
</dbReference>
<reference evidence="9 10" key="1">
    <citation type="submission" date="2020-04" db="EMBL/GenBank/DDBJ databases">
        <title>Enterovirga sp. isolate from soil.</title>
        <authorList>
            <person name="Chea S."/>
            <person name="Kim D.-U."/>
        </authorList>
    </citation>
    <scope>NUCLEOTIDE SEQUENCE [LARGE SCALE GENOMIC DNA]</scope>
    <source>
        <strain evidence="9 10">DB1703</strain>
    </source>
</reference>
<dbReference type="PANTHER" id="PTHR30024:SF42">
    <property type="entry name" value="ALIPHATIC SULFONATES-BINDING PROTEIN-RELATED"/>
    <property type="match status" value="1"/>
</dbReference>
<dbReference type="FunFam" id="3.40.190.10:FF:000050">
    <property type="entry name" value="Sulfonate ABC transporter substrate-binding protein"/>
    <property type="match status" value="1"/>
</dbReference>
<keyword evidence="4 7" id="KW-0732">Signal</keyword>
<gene>
    <name evidence="9" type="ORF">HJG44_02890</name>
</gene>
<evidence type="ECO:0000313" key="9">
    <source>
        <dbReference type="EMBL" id="NNM71341.1"/>
    </source>
</evidence>
<comment type="subcellular location">
    <subcellularLocation>
        <location evidence="1">Periplasm</location>
    </subcellularLocation>
</comment>
<dbReference type="InterPro" id="IPR010067">
    <property type="entry name" value="ABC_SsuA_sub-bd"/>
</dbReference>
<evidence type="ECO:0000256" key="7">
    <source>
        <dbReference type="SAM" id="SignalP"/>
    </source>
</evidence>
<comment type="function">
    <text evidence="5">Part of a binding-protein-dependent transport system for aliphatic sulfonates. Putative binding protein.</text>
</comment>
<feature type="chain" id="PRO_5033025881" description="Putative aliphatic sulfonates-binding protein" evidence="7">
    <location>
        <begin position="26"/>
        <end position="318"/>
    </location>
</feature>
<protein>
    <recommendedName>
        <fullName evidence="6">Putative aliphatic sulfonates-binding protein</fullName>
    </recommendedName>
</protein>
<dbReference type="InterPro" id="IPR015168">
    <property type="entry name" value="SsuA/THI5"/>
</dbReference>
<accession>A0A849I1V7</accession>
<dbReference type="GO" id="GO:0042626">
    <property type="term" value="F:ATPase-coupled transmembrane transporter activity"/>
    <property type="evidence" value="ECO:0007669"/>
    <property type="project" value="InterPro"/>
</dbReference>
<dbReference type="PANTHER" id="PTHR30024">
    <property type="entry name" value="ALIPHATIC SULFONATES-BINDING PROTEIN-RELATED"/>
    <property type="match status" value="1"/>
</dbReference>
<feature type="signal peptide" evidence="7">
    <location>
        <begin position="1"/>
        <end position="25"/>
    </location>
</feature>
<proteinExistence type="inferred from homology"/>
<evidence type="ECO:0000313" key="10">
    <source>
        <dbReference type="Proteomes" id="UP000564885"/>
    </source>
</evidence>
<dbReference type="Proteomes" id="UP000564885">
    <property type="component" value="Unassembled WGS sequence"/>
</dbReference>
<dbReference type="SUPFAM" id="SSF53850">
    <property type="entry name" value="Periplasmic binding protein-like II"/>
    <property type="match status" value="1"/>
</dbReference>
<dbReference type="Pfam" id="PF09084">
    <property type="entry name" value="NMT1"/>
    <property type="match status" value="1"/>
</dbReference>
<evidence type="ECO:0000256" key="5">
    <source>
        <dbReference type="ARBA" id="ARBA00055538"/>
    </source>
</evidence>
<dbReference type="GO" id="GO:0016020">
    <property type="term" value="C:membrane"/>
    <property type="evidence" value="ECO:0007669"/>
    <property type="project" value="InterPro"/>
</dbReference>